<organism evidence="1 2">
    <name type="scientific">Streptomyces albospinus</name>
    <dbReference type="NCBI Taxonomy" id="285515"/>
    <lineage>
        <taxon>Bacteria</taxon>
        <taxon>Bacillati</taxon>
        <taxon>Actinomycetota</taxon>
        <taxon>Actinomycetes</taxon>
        <taxon>Kitasatosporales</taxon>
        <taxon>Streptomycetaceae</taxon>
        <taxon>Streptomyces</taxon>
    </lineage>
</organism>
<protein>
    <recommendedName>
        <fullName evidence="3">TniQ protein</fullName>
    </recommendedName>
</protein>
<reference evidence="2" key="1">
    <citation type="journal article" date="2019" name="Int. J. Syst. Evol. Microbiol.">
        <title>The Global Catalogue of Microorganisms (GCM) 10K type strain sequencing project: providing services to taxonomists for standard genome sequencing and annotation.</title>
        <authorList>
            <consortium name="The Broad Institute Genomics Platform"/>
            <consortium name="The Broad Institute Genome Sequencing Center for Infectious Disease"/>
            <person name="Wu L."/>
            <person name="Ma J."/>
        </authorList>
    </citation>
    <scope>NUCLEOTIDE SEQUENCE [LARGE SCALE GENOMIC DNA]</scope>
    <source>
        <strain evidence="2">JCM 3399</strain>
    </source>
</reference>
<evidence type="ECO:0000313" key="1">
    <source>
        <dbReference type="EMBL" id="GGV01810.1"/>
    </source>
</evidence>
<sequence>MNGWTFGVLARHVGAPRQLEDADPRLQEVWLGPVARECLAQVSGRRLEQLEKALPTLALAAITAKARRQVRVEAWPQEQLPVQACALCVAGRAERPVWRVCSDAWTVCTRHGRWTGEAEGRFQVGVGQLPEVVEAQVRRQRLERKTGLYARVLMADALQVAIYWWQCRQMGSRSVWAGRQDALGVTRAALWAVPMVVYPEAVVVAEAMAVRERQRALGRSFAGGPAGWTTGRWVEWVGERLGMPEEMAEGGHRALEAWLMAHRNTVPVVERLAGPAPSAGYRSVPLRLLEPHATVPRFGPLEQVTCLPWRLGGPMTSVSEQAAAAW</sequence>
<comment type="caution">
    <text evidence="1">The sequence shown here is derived from an EMBL/GenBank/DDBJ whole genome shotgun (WGS) entry which is preliminary data.</text>
</comment>
<proteinExistence type="predicted"/>
<gene>
    <name evidence="1" type="ORF">GCM10010211_81400</name>
</gene>
<dbReference type="Proteomes" id="UP000654471">
    <property type="component" value="Unassembled WGS sequence"/>
</dbReference>
<name>A0ABQ2VP37_9ACTN</name>
<dbReference type="EMBL" id="BMRP01000073">
    <property type="protein sequence ID" value="GGV01810.1"/>
    <property type="molecule type" value="Genomic_DNA"/>
</dbReference>
<keyword evidence="2" id="KW-1185">Reference proteome</keyword>
<evidence type="ECO:0000313" key="2">
    <source>
        <dbReference type="Proteomes" id="UP000654471"/>
    </source>
</evidence>
<evidence type="ECO:0008006" key="3">
    <source>
        <dbReference type="Google" id="ProtNLM"/>
    </source>
</evidence>
<accession>A0ABQ2VP37</accession>